<dbReference type="RefSeq" id="WP_138659607.1">
    <property type="nucleotide sequence ID" value="NZ_VATY01000005.1"/>
</dbReference>
<proteinExistence type="predicted"/>
<comment type="caution">
    <text evidence="1">The sequence shown here is derived from an EMBL/GenBank/DDBJ whole genome shotgun (WGS) entry which is preliminary data.</text>
</comment>
<keyword evidence="2" id="KW-1185">Reference proteome</keyword>
<evidence type="ECO:0000313" key="1">
    <source>
        <dbReference type="EMBL" id="TMM53147.1"/>
    </source>
</evidence>
<dbReference type="AlphaFoldDB" id="A0A5S3PGC3"/>
<dbReference type="OrthoDB" id="978006at2"/>
<dbReference type="EMBL" id="VATY01000005">
    <property type="protein sequence ID" value="TMM53147.1"/>
    <property type="molecule type" value="Genomic_DNA"/>
</dbReference>
<name>A0A5S3PGC3_9FLAO</name>
<reference evidence="1 2" key="1">
    <citation type="submission" date="2019-05" db="EMBL/GenBank/DDBJ databases">
        <authorList>
            <person name="Zhang J.-Y."/>
            <person name="Feg X."/>
            <person name="Du Z.-J."/>
        </authorList>
    </citation>
    <scope>NUCLEOTIDE SEQUENCE [LARGE SCALE GENOMIC DNA]</scope>
    <source>
        <strain evidence="1 2">RZ26</strain>
    </source>
</reference>
<sequence>MKRISFIPILVLACASTYGQIQQVNNGRLDELVFYVGTNSIEYDDESEGSPYLSEAFIPANINGLKETQFVRFNAVESIIELKDMDDVLTLSNSYDYIIELLDGSEKMYETHVFINEDRTTGSSFFEKLHSSEKYTLFLKERIIYTPPKKAKSSYEQDVPGKFKKGRALFYLTDLNLTNDSLMEVPRKKKNFLSLFKGKRKSVEKFMKMEKLKPEKKEDIIRILNFYFRQ</sequence>
<organism evidence="1 2">
    <name type="scientific">Maribacter algarum</name>
    <name type="common">ex Zhang et al. 2020</name>
    <dbReference type="NCBI Taxonomy" id="2578118"/>
    <lineage>
        <taxon>Bacteria</taxon>
        <taxon>Pseudomonadati</taxon>
        <taxon>Bacteroidota</taxon>
        <taxon>Flavobacteriia</taxon>
        <taxon>Flavobacteriales</taxon>
        <taxon>Flavobacteriaceae</taxon>
        <taxon>Maribacter</taxon>
    </lineage>
</organism>
<evidence type="ECO:0000313" key="2">
    <source>
        <dbReference type="Proteomes" id="UP000310314"/>
    </source>
</evidence>
<gene>
    <name evidence="1" type="ORF">FEE95_18940</name>
</gene>
<accession>A0A5S3PGC3</accession>
<protein>
    <submittedName>
        <fullName evidence="1">Uncharacterized protein</fullName>
    </submittedName>
</protein>
<dbReference type="Proteomes" id="UP000310314">
    <property type="component" value="Unassembled WGS sequence"/>
</dbReference>